<gene>
    <name evidence="2" type="ORF">ET996_00715</name>
</gene>
<reference evidence="2 3" key="1">
    <citation type="submission" date="2019-01" db="EMBL/GenBank/DDBJ databases">
        <title>Lactibacter flavus gen. nov., sp. nov., a novel bacterium of the family Propionibacteriaceae isolated from raw milk and dairy products.</title>
        <authorList>
            <person name="Huptas C."/>
            <person name="Wenning M."/>
            <person name="Breitenwieser F."/>
            <person name="Doll E."/>
            <person name="Von Neubeck M."/>
            <person name="Busse H.-J."/>
            <person name="Scherer S."/>
        </authorList>
    </citation>
    <scope>NUCLEOTIDE SEQUENCE [LARGE SCALE GENOMIC DNA]</scope>
    <source>
        <strain evidence="2 3">DSM 22130</strain>
    </source>
</reference>
<evidence type="ECO:0000313" key="2">
    <source>
        <dbReference type="EMBL" id="TBT96227.1"/>
    </source>
</evidence>
<sequence length="77" mass="7771">MAETRKYDPTTGDPIGDAVRKALGETIRPNVPGQAASGACSADGCGTPTSASAPVIKPLGTFVFSSVPKPKPDADRA</sequence>
<dbReference type="Proteomes" id="UP000291933">
    <property type="component" value="Unassembled WGS sequence"/>
</dbReference>
<evidence type="ECO:0000313" key="3">
    <source>
        <dbReference type="Proteomes" id="UP000291933"/>
    </source>
</evidence>
<dbReference type="EMBL" id="SDMR01000001">
    <property type="protein sequence ID" value="TBT96227.1"/>
    <property type="molecule type" value="Genomic_DNA"/>
</dbReference>
<dbReference type="OrthoDB" id="3734334at2"/>
<organism evidence="2 3">
    <name type="scientific">Propioniciclava tarda</name>
    <dbReference type="NCBI Taxonomy" id="433330"/>
    <lineage>
        <taxon>Bacteria</taxon>
        <taxon>Bacillati</taxon>
        <taxon>Actinomycetota</taxon>
        <taxon>Actinomycetes</taxon>
        <taxon>Propionibacteriales</taxon>
        <taxon>Propionibacteriaceae</taxon>
        <taxon>Propioniciclava</taxon>
    </lineage>
</organism>
<comment type="caution">
    <text evidence="2">The sequence shown here is derived from an EMBL/GenBank/DDBJ whole genome shotgun (WGS) entry which is preliminary data.</text>
</comment>
<feature type="region of interest" description="Disordered" evidence="1">
    <location>
        <begin position="33"/>
        <end position="52"/>
    </location>
</feature>
<feature type="compositionally biased region" description="Low complexity" evidence="1">
    <location>
        <begin position="33"/>
        <end position="46"/>
    </location>
</feature>
<proteinExistence type="predicted"/>
<name>A0A4Q9KNP7_PROTD</name>
<evidence type="ECO:0000256" key="1">
    <source>
        <dbReference type="SAM" id="MobiDB-lite"/>
    </source>
</evidence>
<dbReference type="AlphaFoldDB" id="A0A4Q9KNP7"/>
<accession>A0A4Q9KNP7</accession>
<protein>
    <submittedName>
        <fullName evidence="2">Uncharacterized protein</fullName>
    </submittedName>
</protein>
<dbReference type="RefSeq" id="WP_131170639.1">
    <property type="nucleotide sequence ID" value="NZ_FXTL01000001.1"/>
</dbReference>
<keyword evidence="3" id="KW-1185">Reference proteome</keyword>